<reference evidence="3" key="1">
    <citation type="submission" date="2025-08" db="UniProtKB">
        <authorList>
            <consortium name="RefSeq"/>
        </authorList>
    </citation>
    <scope>IDENTIFICATION</scope>
    <source>
        <tissue evidence="3">Muscle</tissue>
    </source>
</reference>
<feature type="compositionally biased region" description="Low complexity" evidence="1">
    <location>
        <begin position="214"/>
        <end position="228"/>
    </location>
</feature>
<name>A0ABM1TKG8_LIMPO</name>
<proteinExistence type="predicted"/>
<dbReference type="RefSeq" id="XP_022256374.1">
    <property type="nucleotide sequence ID" value="XM_022400666.1"/>
</dbReference>
<evidence type="ECO:0000256" key="1">
    <source>
        <dbReference type="SAM" id="MobiDB-lite"/>
    </source>
</evidence>
<feature type="region of interest" description="Disordered" evidence="1">
    <location>
        <begin position="202"/>
        <end position="228"/>
    </location>
</feature>
<accession>A0ABM1TKG8</accession>
<protein>
    <submittedName>
        <fullName evidence="3">Uncharacterized protein LOC111089032</fullName>
    </submittedName>
</protein>
<dbReference type="Proteomes" id="UP000694941">
    <property type="component" value="Unplaced"/>
</dbReference>
<evidence type="ECO:0000313" key="3">
    <source>
        <dbReference type="RefSeq" id="XP_022256374.1"/>
    </source>
</evidence>
<organism evidence="2 3">
    <name type="scientific">Limulus polyphemus</name>
    <name type="common">Atlantic horseshoe crab</name>
    <dbReference type="NCBI Taxonomy" id="6850"/>
    <lineage>
        <taxon>Eukaryota</taxon>
        <taxon>Metazoa</taxon>
        <taxon>Ecdysozoa</taxon>
        <taxon>Arthropoda</taxon>
        <taxon>Chelicerata</taxon>
        <taxon>Merostomata</taxon>
        <taxon>Xiphosura</taxon>
        <taxon>Limulidae</taxon>
        <taxon>Limulus</taxon>
    </lineage>
</organism>
<feature type="compositionally biased region" description="Polar residues" evidence="1">
    <location>
        <begin position="202"/>
        <end position="213"/>
    </location>
</feature>
<gene>
    <name evidence="3" type="primary">LOC111089032</name>
</gene>
<evidence type="ECO:0000313" key="2">
    <source>
        <dbReference type="Proteomes" id="UP000694941"/>
    </source>
</evidence>
<dbReference type="GeneID" id="111089032"/>
<keyword evidence="2" id="KW-1185">Reference proteome</keyword>
<sequence length="288" mass="31539">MISTTIVQFKVISVTEISIFPSPGNSCELRTCTKTSHEQQQDRAVPETITKTPINESAVWSLKLLSDSIDHSTLASTLEHLNSDTTEDLTRHIKWQQQRRQDLLLSSPSLIQGHLVEAHSNFRRMMQENKAMASQIESEILTARHQLLILQEELAVTRRHLAEHTSSGVAGFFPDTSNSVEVANMAGNVLTTCVPAGANNGPSPQGAECNSNISQNDNSPLSPNSNSSSNCPIQLVSVDADNITGIKTISREKSLLDKEKSTSQEPKSFVNSVNNSCEQCKGKINIFI</sequence>